<dbReference type="AlphaFoldDB" id="A0A6N2YZL0"/>
<keyword evidence="3 7" id="KW-0378">Hydrolase</keyword>
<dbReference type="PANTHER" id="PTHR10465">
    <property type="entry name" value="TRANSMEMBRANE GTPASE FZO1"/>
    <property type="match status" value="1"/>
</dbReference>
<dbReference type="SUPFAM" id="SSF52540">
    <property type="entry name" value="P-loop containing nucleoside triphosphate hydrolases"/>
    <property type="match status" value="1"/>
</dbReference>
<keyword evidence="2" id="KW-0547">Nucleotide-binding</keyword>
<organism evidence="7">
    <name type="scientific">Veillonella dispar</name>
    <dbReference type="NCBI Taxonomy" id="39778"/>
    <lineage>
        <taxon>Bacteria</taxon>
        <taxon>Bacillati</taxon>
        <taxon>Bacillota</taxon>
        <taxon>Negativicutes</taxon>
        <taxon>Veillonellales</taxon>
        <taxon>Veillonellaceae</taxon>
        <taxon>Veillonella</taxon>
    </lineage>
</organism>
<dbReference type="Pfam" id="PF00350">
    <property type="entry name" value="Dynamin_N"/>
    <property type="match status" value="1"/>
</dbReference>
<dbReference type="GO" id="GO:0003924">
    <property type="term" value="F:GTPase activity"/>
    <property type="evidence" value="ECO:0007669"/>
    <property type="project" value="InterPro"/>
</dbReference>
<dbReference type="Gene3D" id="3.40.50.300">
    <property type="entry name" value="P-loop containing nucleotide triphosphate hydrolases"/>
    <property type="match status" value="1"/>
</dbReference>
<comment type="subcellular location">
    <subcellularLocation>
        <location evidence="1">Membrane</location>
    </subcellularLocation>
</comment>
<dbReference type="PANTHER" id="PTHR10465:SF0">
    <property type="entry name" value="SARCALUMENIN"/>
    <property type="match status" value="1"/>
</dbReference>
<sequence length="569" mass="62808">MELLASIESAINKTTTSPLYTIQNPLALEIKSSLDILADKVNTPLRLAIIGEVKSGKSTLLNCFAGGEISPTNVSEATASIMKISYSSSESAVINFVDGTCKPGSVSEIFDELIKYQNNQEYFKNCKDVVVKRNMPGLKSLNIIDTPGLGTITQQNEERTIEYFQDVDVVLWVFNGNYLGQTDVNNYVRTVSNMGKPIIAIINRIDEVDGDPQDLVDYLDDTMGVYFKRAFPISAKKAYHGIVNNISAEIDSSGFKNLYDYLQNNIEKQSEVVQTESILNSVQVLEKQLNLIHRQVLDNINLKLELFEQLGAKIDYASSSFKSDINSYISNWAYNEFLVNAESSLKNKVNSMGMTSTNSTEKAVKDELDKIISNGDNREIKEFIDRLNIYINESWQSALERIDEELKESMSLSIEDNFKTYTEIPSLYSAVSESSGLQDSMMTAVAAGGALSVYAAVLGPAAAHVSLAGALGAFMPPLMLAGAAVGALKIFTENKKKKDSLNSLISSSILAMREAVCNKIKDNVSPFISDIREKTLNEAKDKFIGNNFDGMTTDEIYKLKANVELFLTQ</sequence>
<evidence type="ECO:0000256" key="2">
    <source>
        <dbReference type="ARBA" id="ARBA00022741"/>
    </source>
</evidence>
<keyword evidence="5" id="KW-0472">Membrane</keyword>
<dbReference type="GO" id="GO:0008053">
    <property type="term" value="P:mitochondrial fusion"/>
    <property type="evidence" value="ECO:0007669"/>
    <property type="project" value="TreeGrafter"/>
</dbReference>
<gene>
    <name evidence="7" type="ORF">VDLFYP95_00533</name>
</gene>
<dbReference type="InterPro" id="IPR027094">
    <property type="entry name" value="Mitofusin_fam"/>
</dbReference>
<accession>A0A6N2YZL0</accession>
<proteinExistence type="predicted"/>
<reference evidence="7" key="1">
    <citation type="submission" date="2019-11" db="EMBL/GenBank/DDBJ databases">
        <authorList>
            <person name="Feng L."/>
        </authorList>
    </citation>
    <scope>NUCLEOTIDE SEQUENCE</scope>
    <source>
        <strain evidence="7">VdisparLFYP95</strain>
    </source>
</reference>
<protein>
    <submittedName>
        <fullName evidence="7">Bacterial dynamin-like protein</fullName>
        <ecNumber evidence="7">3.6.5.5</ecNumber>
    </submittedName>
</protein>
<dbReference type="GO" id="GO:0016020">
    <property type="term" value="C:membrane"/>
    <property type="evidence" value="ECO:0007669"/>
    <property type="project" value="UniProtKB-SubCell"/>
</dbReference>
<evidence type="ECO:0000256" key="1">
    <source>
        <dbReference type="ARBA" id="ARBA00004370"/>
    </source>
</evidence>
<dbReference type="GO" id="GO:0005525">
    <property type="term" value="F:GTP binding"/>
    <property type="evidence" value="ECO:0007669"/>
    <property type="project" value="UniProtKB-KW"/>
</dbReference>
<feature type="domain" description="Dynamin N-terminal" evidence="6">
    <location>
        <begin position="47"/>
        <end position="204"/>
    </location>
</feature>
<dbReference type="RefSeq" id="WP_156719022.1">
    <property type="nucleotide sequence ID" value="NZ_CACRUF010000009.1"/>
</dbReference>
<evidence type="ECO:0000313" key="7">
    <source>
        <dbReference type="EMBL" id="VYT71326.1"/>
    </source>
</evidence>
<dbReference type="EMBL" id="CACRUF010000009">
    <property type="protein sequence ID" value="VYT71326.1"/>
    <property type="molecule type" value="Genomic_DNA"/>
</dbReference>
<evidence type="ECO:0000256" key="5">
    <source>
        <dbReference type="ARBA" id="ARBA00023136"/>
    </source>
</evidence>
<dbReference type="InterPro" id="IPR045063">
    <property type="entry name" value="Dynamin_N"/>
</dbReference>
<evidence type="ECO:0000256" key="4">
    <source>
        <dbReference type="ARBA" id="ARBA00023134"/>
    </source>
</evidence>
<keyword evidence="4" id="KW-0342">GTP-binding</keyword>
<dbReference type="EC" id="3.6.5.5" evidence="7"/>
<evidence type="ECO:0000256" key="3">
    <source>
        <dbReference type="ARBA" id="ARBA00022801"/>
    </source>
</evidence>
<dbReference type="InterPro" id="IPR027417">
    <property type="entry name" value="P-loop_NTPase"/>
</dbReference>
<name>A0A6N2YZL0_9FIRM</name>
<evidence type="ECO:0000259" key="6">
    <source>
        <dbReference type="Pfam" id="PF00350"/>
    </source>
</evidence>